<evidence type="ECO:0000256" key="1">
    <source>
        <dbReference type="ARBA" id="ARBA00004141"/>
    </source>
</evidence>
<organism evidence="6 7">
    <name type="scientific">Staphylotrichum tortipilum</name>
    <dbReference type="NCBI Taxonomy" id="2831512"/>
    <lineage>
        <taxon>Eukaryota</taxon>
        <taxon>Fungi</taxon>
        <taxon>Dikarya</taxon>
        <taxon>Ascomycota</taxon>
        <taxon>Pezizomycotina</taxon>
        <taxon>Sordariomycetes</taxon>
        <taxon>Sordariomycetidae</taxon>
        <taxon>Sordariales</taxon>
        <taxon>Chaetomiaceae</taxon>
        <taxon>Staphylotrichum</taxon>
    </lineage>
</organism>
<dbReference type="Proteomes" id="UP001303889">
    <property type="component" value="Unassembled WGS sequence"/>
</dbReference>
<evidence type="ECO:0000256" key="4">
    <source>
        <dbReference type="ARBA" id="ARBA00023136"/>
    </source>
</evidence>
<reference evidence="6" key="2">
    <citation type="submission" date="2023-05" db="EMBL/GenBank/DDBJ databases">
        <authorList>
            <consortium name="Lawrence Berkeley National Laboratory"/>
            <person name="Steindorff A."/>
            <person name="Hensen N."/>
            <person name="Bonometti L."/>
            <person name="Westerberg I."/>
            <person name="Brannstrom I.O."/>
            <person name="Guillou S."/>
            <person name="Cros-Aarteil S."/>
            <person name="Calhoun S."/>
            <person name="Haridas S."/>
            <person name="Kuo A."/>
            <person name="Mondo S."/>
            <person name="Pangilinan J."/>
            <person name="Riley R."/>
            <person name="Labutti K."/>
            <person name="Andreopoulos B."/>
            <person name="Lipzen A."/>
            <person name="Chen C."/>
            <person name="Yanf M."/>
            <person name="Daum C."/>
            <person name="Ng V."/>
            <person name="Clum A."/>
            <person name="Ohm R."/>
            <person name="Martin F."/>
            <person name="Silar P."/>
            <person name="Natvig D."/>
            <person name="Lalanne C."/>
            <person name="Gautier V."/>
            <person name="Ament-Velasquez S.L."/>
            <person name="Kruys A."/>
            <person name="Hutchinson M.I."/>
            <person name="Powell A.J."/>
            <person name="Barry K."/>
            <person name="Miller A.N."/>
            <person name="Grigoriev I.V."/>
            <person name="Debuchy R."/>
            <person name="Gladieux P."/>
            <person name="Thoren M.H."/>
            <person name="Johannesson H."/>
        </authorList>
    </citation>
    <scope>NUCLEOTIDE SEQUENCE</scope>
    <source>
        <strain evidence="6">CBS 103.79</strain>
    </source>
</reference>
<dbReference type="SUPFAM" id="SSF52540">
    <property type="entry name" value="P-loop containing nucleoside triphosphate hydrolases"/>
    <property type="match status" value="1"/>
</dbReference>
<accession>A0AAN6MSF4</accession>
<comment type="caution">
    <text evidence="6">The sequence shown here is derived from an EMBL/GenBank/DDBJ whole genome shotgun (WGS) entry which is preliminary data.</text>
</comment>
<protein>
    <submittedName>
        <fullName evidence="6">TPR-like protein</fullName>
    </submittedName>
</protein>
<keyword evidence="3" id="KW-1133">Transmembrane helix</keyword>
<dbReference type="InterPro" id="IPR011990">
    <property type="entry name" value="TPR-like_helical_dom_sf"/>
</dbReference>
<feature type="region of interest" description="Disordered" evidence="5">
    <location>
        <begin position="645"/>
        <end position="680"/>
    </location>
</feature>
<dbReference type="InterPro" id="IPR007568">
    <property type="entry name" value="RTA1"/>
</dbReference>
<keyword evidence="7" id="KW-1185">Reference proteome</keyword>
<keyword evidence="4" id="KW-0472">Membrane</keyword>
<feature type="region of interest" description="Disordered" evidence="5">
    <location>
        <begin position="984"/>
        <end position="1021"/>
    </location>
</feature>
<proteinExistence type="predicted"/>
<dbReference type="SUPFAM" id="SSF48452">
    <property type="entry name" value="TPR-like"/>
    <property type="match status" value="3"/>
</dbReference>
<dbReference type="EMBL" id="MU855346">
    <property type="protein sequence ID" value="KAK3905790.1"/>
    <property type="molecule type" value="Genomic_DNA"/>
</dbReference>
<evidence type="ECO:0000313" key="6">
    <source>
        <dbReference type="EMBL" id="KAK3905790.1"/>
    </source>
</evidence>
<evidence type="ECO:0000256" key="2">
    <source>
        <dbReference type="ARBA" id="ARBA00022692"/>
    </source>
</evidence>
<dbReference type="InterPro" id="IPR053137">
    <property type="entry name" value="NLR-like"/>
</dbReference>
<dbReference type="Pfam" id="PF04479">
    <property type="entry name" value="RTA1"/>
    <property type="match status" value="1"/>
</dbReference>
<dbReference type="Gene3D" id="1.25.40.10">
    <property type="entry name" value="Tetratricopeptide repeat domain"/>
    <property type="match status" value="2"/>
</dbReference>
<dbReference type="Pfam" id="PF13374">
    <property type="entry name" value="TPR_10"/>
    <property type="match status" value="1"/>
</dbReference>
<name>A0AAN6MSF4_9PEZI</name>
<reference evidence="6" key="1">
    <citation type="journal article" date="2023" name="Mol. Phylogenet. Evol.">
        <title>Genome-scale phylogeny and comparative genomics of the fungal order Sordariales.</title>
        <authorList>
            <person name="Hensen N."/>
            <person name="Bonometti L."/>
            <person name="Westerberg I."/>
            <person name="Brannstrom I.O."/>
            <person name="Guillou S."/>
            <person name="Cros-Aarteil S."/>
            <person name="Calhoun S."/>
            <person name="Haridas S."/>
            <person name="Kuo A."/>
            <person name="Mondo S."/>
            <person name="Pangilinan J."/>
            <person name="Riley R."/>
            <person name="LaButti K."/>
            <person name="Andreopoulos B."/>
            <person name="Lipzen A."/>
            <person name="Chen C."/>
            <person name="Yan M."/>
            <person name="Daum C."/>
            <person name="Ng V."/>
            <person name="Clum A."/>
            <person name="Steindorff A."/>
            <person name="Ohm R.A."/>
            <person name="Martin F."/>
            <person name="Silar P."/>
            <person name="Natvig D.O."/>
            <person name="Lalanne C."/>
            <person name="Gautier V."/>
            <person name="Ament-Velasquez S.L."/>
            <person name="Kruys A."/>
            <person name="Hutchinson M.I."/>
            <person name="Powell A.J."/>
            <person name="Barry K."/>
            <person name="Miller A.N."/>
            <person name="Grigoriev I.V."/>
            <person name="Debuchy R."/>
            <person name="Gladieux P."/>
            <person name="Hiltunen Thoren M."/>
            <person name="Johannesson H."/>
        </authorList>
    </citation>
    <scope>NUCLEOTIDE SEQUENCE</scope>
    <source>
        <strain evidence="6">CBS 103.79</strain>
    </source>
</reference>
<evidence type="ECO:0000256" key="3">
    <source>
        <dbReference type="ARBA" id="ARBA00022989"/>
    </source>
</evidence>
<feature type="compositionally biased region" description="Low complexity" evidence="5">
    <location>
        <begin position="659"/>
        <end position="673"/>
    </location>
</feature>
<evidence type="ECO:0000256" key="5">
    <source>
        <dbReference type="SAM" id="MobiDB-lite"/>
    </source>
</evidence>
<dbReference type="PANTHER" id="PTHR46082">
    <property type="entry name" value="ATP/GTP-BINDING PROTEIN-RELATED"/>
    <property type="match status" value="1"/>
</dbReference>
<dbReference type="PANTHER" id="PTHR46082:SF6">
    <property type="entry name" value="AAA+ ATPASE DOMAIN-CONTAINING PROTEIN-RELATED"/>
    <property type="match status" value="1"/>
</dbReference>
<dbReference type="InterPro" id="IPR027417">
    <property type="entry name" value="P-loop_NTPase"/>
</dbReference>
<sequence>MASSTPDRGKEAKAGDGKEGKTPPYVSKFYAPSYGGLNAAVNLGTLQPIIADGKTVKLEIHTQPFSNVPFEQDADFLGRGQLLDAIDAALQPAVTSCHSRAALVGPPGVGKTQIAVEYAARARVGCPHLWVFWVDARTDESFIDSYRGIARDARIPGWEEAKTGYLPDLVFEWLRNEKVGPWLLVLDDNDDAGMLFTARPTEGGKPGRSLVTYIPRTPNGSVLVTTRDTKAGKGLGVSASITVLPVDLADARALFRKKAGWETVGDDADLDLDLLLGKLECLPLAITLAAACVSQNRTTAQEYLALLEKESEIVKALTKEVNEGRANPVSWSVVRSWVVTFQFLQAREPKAVDLLQTICFLDRHSIPKMLLVRDDMEESVFVSRMLGPLLDFSFLSRAKSDDDLYEMHPLVHLFTTIWTKKHEGAKYAAMALRAVSDRFPPADDPDESICQQLKPHAKAILEATSAGTPYAARDPEDQRTRATLLHNAASYEMDLGNLKVASAWADEALQIRKDQLDADNTLTLESMHNSALACYEAGKPGEAVRRQEEVVLRVATTQGGASSMALIAKHALVKYYLDVGRWTEAESLATEVVTASEALGADEQEDTWDRKMTLVEVWRARGKHALSQTLVEAILAEKLAQIRADRAAEEADTTPPPHHQQQQSPQQQQQSDPNPLLTTAYDLPTTHLTLSRIHHSLGSYALSLTSLHHALSSLTSSLGPTHPFTLRCLTSLALLHHSTGDHAASITLGQSVTAQLAATVGASHPDTLAAWSNLVVAYEAAGRLTDAEGDGRIVARLAGEGLGEENRLSLLARGNLARVWKGLGRLEEARGQGEEVLRHRVRVLGERHEDVLEGVVGLAGTYLRMGRGEEKLVPLERSFEVGKACSDVRMCYAGFDVELLDFNEDGASDCGFCPLDHFIEAFIRIIFRIAEFAGGVTPSNPVPFHEQCTYALDCFPMMVALLILAVWHPGRYLVGPDSEFPRLSRREKKERKKGAKAAAREEKEARRQAKREANGSGNDVV</sequence>
<feature type="region of interest" description="Disordered" evidence="5">
    <location>
        <begin position="1"/>
        <end position="22"/>
    </location>
</feature>
<dbReference type="Gene3D" id="3.40.50.300">
    <property type="entry name" value="P-loop containing nucleotide triphosphate hydrolases"/>
    <property type="match status" value="1"/>
</dbReference>
<dbReference type="GO" id="GO:0016020">
    <property type="term" value="C:membrane"/>
    <property type="evidence" value="ECO:0007669"/>
    <property type="project" value="UniProtKB-SubCell"/>
</dbReference>
<comment type="subcellular location">
    <subcellularLocation>
        <location evidence="1">Membrane</location>
        <topology evidence="1">Multi-pass membrane protein</topology>
    </subcellularLocation>
</comment>
<dbReference type="AlphaFoldDB" id="A0AAN6MSF4"/>
<gene>
    <name evidence="6" type="ORF">C8A05DRAFT_30346</name>
</gene>
<evidence type="ECO:0000313" key="7">
    <source>
        <dbReference type="Proteomes" id="UP001303889"/>
    </source>
</evidence>
<feature type="compositionally biased region" description="Basic and acidic residues" evidence="5">
    <location>
        <begin position="998"/>
        <end position="1013"/>
    </location>
</feature>
<keyword evidence="2" id="KW-0812">Transmembrane</keyword>
<dbReference type="Pfam" id="PF13424">
    <property type="entry name" value="TPR_12"/>
    <property type="match status" value="2"/>
</dbReference>
<feature type="compositionally biased region" description="Basic and acidic residues" evidence="5">
    <location>
        <begin position="7"/>
        <end position="21"/>
    </location>
</feature>
<feature type="compositionally biased region" description="Basic residues" evidence="5">
    <location>
        <begin position="985"/>
        <end position="995"/>
    </location>
</feature>